<dbReference type="Proteomes" id="UP000789901">
    <property type="component" value="Unassembled WGS sequence"/>
</dbReference>
<reference evidence="1 2" key="1">
    <citation type="submission" date="2021-06" db="EMBL/GenBank/DDBJ databases">
        <authorList>
            <person name="Kallberg Y."/>
            <person name="Tangrot J."/>
            <person name="Rosling A."/>
        </authorList>
    </citation>
    <scope>NUCLEOTIDE SEQUENCE [LARGE SCALE GENOMIC DNA]</scope>
    <source>
        <strain evidence="1 2">120-4 pot B 10/14</strain>
    </source>
</reference>
<organism evidence="1 2">
    <name type="scientific">Gigaspora margarita</name>
    <dbReference type="NCBI Taxonomy" id="4874"/>
    <lineage>
        <taxon>Eukaryota</taxon>
        <taxon>Fungi</taxon>
        <taxon>Fungi incertae sedis</taxon>
        <taxon>Mucoromycota</taxon>
        <taxon>Glomeromycotina</taxon>
        <taxon>Glomeromycetes</taxon>
        <taxon>Diversisporales</taxon>
        <taxon>Gigasporaceae</taxon>
        <taxon>Gigaspora</taxon>
    </lineage>
</organism>
<dbReference type="EMBL" id="CAJVQB010173146">
    <property type="protein sequence ID" value="CAG8857626.1"/>
    <property type="molecule type" value="Genomic_DNA"/>
</dbReference>
<evidence type="ECO:0000313" key="2">
    <source>
        <dbReference type="Proteomes" id="UP000789901"/>
    </source>
</evidence>
<gene>
    <name evidence="1" type="ORF">GMARGA_LOCUS46445</name>
</gene>
<evidence type="ECO:0000313" key="1">
    <source>
        <dbReference type="EMBL" id="CAG8857626.1"/>
    </source>
</evidence>
<sequence>RQLNNTLRQFLCLEYIIIIKEYNLSTEAEFIQIEYILCTTKDIS</sequence>
<name>A0ABN7XUN5_GIGMA</name>
<comment type="caution">
    <text evidence="1">The sequence shown here is derived from an EMBL/GenBank/DDBJ whole genome shotgun (WGS) entry which is preliminary data.</text>
</comment>
<feature type="non-terminal residue" evidence="1">
    <location>
        <position position="44"/>
    </location>
</feature>
<accession>A0ABN7XUN5</accession>
<keyword evidence="2" id="KW-1185">Reference proteome</keyword>
<protein>
    <submittedName>
        <fullName evidence="1">5104_t:CDS:1</fullName>
    </submittedName>
</protein>
<proteinExistence type="predicted"/>
<feature type="non-terminal residue" evidence="1">
    <location>
        <position position="1"/>
    </location>
</feature>